<comment type="caution">
    <text evidence="1">The sequence shown here is derived from an EMBL/GenBank/DDBJ whole genome shotgun (WGS) entry which is preliminary data.</text>
</comment>
<reference evidence="1" key="2">
    <citation type="submission" date="2020-09" db="EMBL/GenBank/DDBJ databases">
        <authorList>
            <person name="Sun Q."/>
            <person name="Zhou Y."/>
        </authorList>
    </citation>
    <scope>NUCLEOTIDE SEQUENCE</scope>
    <source>
        <strain evidence="1">CGMCC 1.15454</strain>
    </source>
</reference>
<dbReference type="AlphaFoldDB" id="A0A9W5X486"/>
<reference evidence="1" key="1">
    <citation type="journal article" date="2014" name="Int. J. Syst. Evol. Microbiol.">
        <title>Complete genome sequence of Corynebacterium casei LMG S-19264T (=DSM 44701T), isolated from a smear-ripened cheese.</title>
        <authorList>
            <consortium name="US DOE Joint Genome Institute (JGI-PGF)"/>
            <person name="Walter F."/>
            <person name="Albersmeier A."/>
            <person name="Kalinowski J."/>
            <person name="Ruckert C."/>
        </authorList>
    </citation>
    <scope>NUCLEOTIDE SEQUENCE</scope>
    <source>
        <strain evidence="1">CGMCC 1.15454</strain>
    </source>
</reference>
<evidence type="ECO:0000313" key="2">
    <source>
        <dbReference type="Proteomes" id="UP000621492"/>
    </source>
</evidence>
<proteinExistence type="predicted"/>
<evidence type="ECO:0008006" key="3">
    <source>
        <dbReference type="Google" id="ProtNLM"/>
    </source>
</evidence>
<dbReference type="RefSeq" id="WP_088050470.1">
    <property type="nucleotide sequence ID" value="NZ_BMJD01000004.1"/>
</dbReference>
<accession>A0A9W5X486</accession>
<organism evidence="1 2">
    <name type="scientific">Lentibacillus populi</name>
    <dbReference type="NCBI Taxonomy" id="1827502"/>
    <lineage>
        <taxon>Bacteria</taxon>
        <taxon>Bacillati</taxon>
        <taxon>Bacillota</taxon>
        <taxon>Bacilli</taxon>
        <taxon>Bacillales</taxon>
        <taxon>Bacillaceae</taxon>
        <taxon>Lentibacillus</taxon>
    </lineage>
</organism>
<dbReference type="Proteomes" id="UP000621492">
    <property type="component" value="Unassembled WGS sequence"/>
</dbReference>
<dbReference type="EMBL" id="BMJD01000004">
    <property type="protein sequence ID" value="GGB33534.1"/>
    <property type="molecule type" value="Genomic_DNA"/>
</dbReference>
<keyword evidence="2" id="KW-1185">Reference proteome</keyword>
<gene>
    <name evidence="1" type="ORF">GCM10011409_08700</name>
</gene>
<sequence>MKYTYIRAFGVLFAVSLFLSGCLYPDNELAKNQVPNEDQLELVQKSVNEYREKTNGLVPIKTKEQDTPIFQKYLVDFTALKEKHLLTEIPGNAYENGGVYQYTLITPEDNPRVKLIDLRITETIRKVSVQLDIYRNEHLYPPYGDQIANGIYKLNYKKLGFDSEPVVESPYSQKNLPIIMDTEGKIYVDYRMDLYEALTEGKHDYKEGDDIRYLLAENTPFVPVYSLPYTVHDGEPVFLHVNK</sequence>
<name>A0A9W5X486_9BACI</name>
<evidence type="ECO:0000313" key="1">
    <source>
        <dbReference type="EMBL" id="GGB33534.1"/>
    </source>
</evidence>
<dbReference type="PROSITE" id="PS51257">
    <property type="entry name" value="PROKAR_LIPOPROTEIN"/>
    <property type="match status" value="1"/>
</dbReference>
<protein>
    <recommendedName>
        <fullName evidence="3">ABC transporter periplasmic binding protein yphF</fullName>
    </recommendedName>
</protein>